<dbReference type="InterPro" id="IPR046214">
    <property type="entry name" value="DUF6247"/>
</dbReference>
<gene>
    <name evidence="2" type="ORF">ACFOUW_02430</name>
</gene>
<reference evidence="3" key="1">
    <citation type="journal article" date="2019" name="Int. J. Syst. Evol. Microbiol.">
        <title>The Global Catalogue of Microorganisms (GCM) 10K type strain sequencing project: providing services to taxonomists for standard genome sequencing and annotation.</title>
        <authorList>
            <consortium name="The Broad Institute Genomics Platform"/>
            <consortium name="The Broad Institute Genome Sequencing Center for Infectious Disease"/>
            <person name="Wu L."/>
            <person name="Ma J."/>
        </authorList>
    </citation>
    <scope>NUCLEOTIDE SEQUENCE [LARGE SCALE GENOMIC DNA]</scope>
    <source>
        <strain evidence="3">CGMCC 4.7241</strain>
    </source>
</reference>
<dbReference type="Proteomes" id="UP001595699">
    <property type="component" value="Unassembled WGS sequence"/>
</dbReference>
<evidence type="ECO:0000313" key="3">
    <source>
        <dbReference type="Proteomes" id="UP001595699"/>
    </source>
</evidence>
<sequence length="130" mass="14353">MAVVSLVTSRPESSDPAGPRHHPLDATPVEVRAALAAVSIDDAERFDAEWSHALDVARDRLDLTELDDVLQRWPCSPRQPGTIPVRHRQMMAQLVRAEAGETPPEGVPWDVVTAGLAHRPHQPHHPHRDA</sequence>
<evidence type="ECO:0000313" key="2">
    <source>
        <dbReference type="EMBL" id="MFC3759683.1"/>
    </source>
</evidence>
<organism evidence="2 3">
    <name type="scientific">Tenggerimyces flavus</name>
    <dbReference type="NCBI Taxonomy" id="1708749"/>
    <lineage>
        <taxon>Bacteria</taxon>
        <taxon>Bacillati</taxon>
        <taxon>Actinomycetota</taxon>
        <taxon>Actinomycetes</taxon>
        <taxon>Propionibacteriales</taxon>
        <taxon>Nocardioidaceae</taxon>
        <taxon>Tenggerimyces</taxon>
    </lineage>
</organism>
<protein>
    <submittedName>
        <fullName evidence="2">DUF6247 family protein</fullName>
    </submittedName>
</protein>
<accession>A0ABV7Y6A8</accession>
<feature type="region of interest" description="Disordered" evidence="1">
    <location>
        <begin position="1"/>
        <end position="26"/>
    </location>
</feature>
<feature type="compositionally biased region" description="Polar residues" evidence="1">
    <location>
        <begin position="1"/>
        <end position="11"/>
    </location>
</feature>
<evidence type="ECO:0000256" key="1">
    <source>
        <dbReference type="SAM" id="MobiDB-lite"/>
    </source>
</evidence>
<dbReference type="Pfam" id="PF19760">
    <property type="entry name" value="DUF6247"/>
    <property type="match status" value="1"/>
</dbReference>
<comment type="caution">
    <text evidence="2">The sequence shown here is derived from an EMBL/GenBank/DDBJ whole genome shotgun (WGS) entry which is preliminary data.</text>
</comment>
<proteinExistence type="predicted"/>
<dbReference type="RefSeq" id="WP_239554182.1">
    <property type="nucleotide sequence ID" value="NZ_JAFBCM010000001.1"/>
</dbReference>
<dbReference type="EMBL" id="JBHRZH010000002">
    <property type="protein sequence ID" value="MFC3759683.1"/>
    <property type="molecule type" value="Genomic_DNA"/>
</dbReference>
<keyword evidence="3" id="KW-1185">Reference proteome</keyword>
<name>A0ABV7Y6A8_9ACTN</name>